<gene>
    <name evidence="4" type="ORF">Dda_9480</name>
</gene>
<dbReference type="Gene3D" id="3.90.420.10">
    <property type="entry name" value="Oxidoreductase, molybdopterin-binding domain"/>
    <property type="match status" value="1"/>
</dbReference>
<dbReference type="PANTHER" id="PTHR19372">
    <property type="entry name" value="SULFITE REDUCTASE"/>
    <property type="match status" value="1"/>
</dbReference>
<evidence type="ECO:0000259" key="2">
    <source>
        <dbReference type="Pfam" id="PF00174"/>
    </source>
</evidence>
<dbReference type="InterPro" id="IPR039261">
    <property type="entry name" value="FNR_nucleotide-bd"/>
</dbReference>
<sequence>MIVKEAGGYEEKRAQKQNEEQAGGPQTSEAESTEQHGLLKRPQGQETEDGDAEYTVKNNYSPQEQALLESLQPEAHLSHLFSAELITPNELHYVRNHGKMVSLLMDDLKLNYLAVNIPVVLVSDGNRRKELNMIHKSKGFNWGAGAISCAYRKGPLLRNILISTGIPEKLSPNDNMVRYWVNFAGGDELKDGSYETCIPFEYAMDRTNDVLLAYKMNDVFPPDHGYLLRIWIMDRENSSYYHIWDNRAIPSFVKGKDDKFTKTMFSHPDTLSNKQILNSVIARPADGYSTFNLLMKTYFPDSDQSGGAMSNILDYIPLGEEVEMCGLTDEIMYEGHGLFTIEGRERCSTRVSLVLGGIGVVPGFVLIACIMFTDGDVTQLQALDANKAEEDILLWDELDTFVRDSMTLEWQQINVIYVLSHASKGWKGRCGHVDAGLIRGI</sequence>
<dbReference type="InterPro" id="IPR036374">
    <property type="entry name" value="OxRdtase_Mopterin-bd_sf"/>
</dbReference>
<dbReference type="AlphaFoldDB" id="A0AAD6IQ79"/>
<keyword evidence="5" id="KW-1185">Reference proteome</keyword>
<feature type="domain" description="Oxidoreductase molybdopterin-binding" evidence="2">
    <location>
        <begin position="99"/>
        <end position="232"/>
    </location>
</feature>
<dbReference type="GO" id="GO:0020037">
    <property type="term" value="F:heme binding"/>
    <property type="evidence" value="ECO:0007669"/>
    <property type="project" value="TreeGrafter"/>
</dbReference>
<dbReference type="GO" id="GO:0006790">
    <property type="term" value="P:sulfur compound metabolic process"/>
    <property type="evidence" value="ECO:0007669"/>
    <property type="project" value="TreeGrafter"/>
</dbReference>
<dbReference type="Gene3D" id="3.40.50.80">
    <property type="entry name" value="Nucleotide-binding domain of ferredoxin-NADP reductase (FNR) module"/>
    <property type="match status" value="1"/>
</dbReference>
<dbReference type="Pfam" id="PF00174">
    <property type="entry name" value="Oxidored_molyb"/>
    <property type="match status" value="1"/>
</dbReference>
<dbReference type="InterPro" id="IPR008335">
    <property type="entry name" value="Mopterin_OxRdtase_euk"/>
</dbReference>
<feature type="compositionally biased region" description="Basic and acidic residues" evidence="1">
    <location>
        <begin position="7"/>
        <end position="19"/>
    </location>
</feature>
<dbReference type="PRINTS" id="PR00407">
    <property type="entry name" value="EUMOPTERIN"/>
</dbReference>
<dbReference type="InterPro" id="IPR000572">
    <property type="entry name" value="OxRdtase_Mopterin-bd_dom"/>
</dbReference>
<evidence type="ECO:0000256" key="1">
    <source>
        <dbReference type="SAM" id="MobiDB-lite"/>
    </source>
</evidence>
<accession>A0AAD6IQ79</accession>
<dbReference type="Proteomes" id="UP001221413">
    <property type="component" value="Unassembled WGS sequence"/>
</dbReference>
<protein>
    <submittedName>
        <fullName evidence="4">Uncharacterized protein</fullName>
    </submittedName>
</protein>
<organism evidence="4 5">
    <name type="scientific">Drechslerella dactyloides</name>
    <name type="common">Nematode-trapping fungus</name>
    <name type="synonym">Arthrobotrys dactyloides</name>
    <dbReference type="NCBI Taxonomy" id="74499"/>
    <lineage>
        <taxon>Eukaryota</taxon>
        <taxon>Fungi</taxon>
        <taxon>Dikarya</taxon>
        <taxon>Ascomycota</taxon>
        <taxon>Pezizomycotina</taxon>
        <taxon>Orbiliomycetes</taxon>
        <taxon>Orbiliales</taxon>
        <taxon>Orbiliaceae</taxon>
        <taxon>Drechslerella</taxon>
    </lineage>
</organism>
<dbReference type="GO" id="GO:0008482">
    <property type="term" value="F:sulfite oxidase activity"/>
    <property type="evidence" value="ECO:0007669"/>
    <property type="project" value="TreeGrafter"/>
</dbReference>
<dbReference type="SUPFAM" id="SSF56524">
    <property type="entry name" value="Oxidoreductase molybdopterin-binding domain"/>
    <property type="match status" value="1"/>
</dbReference>
<evidence type="ECO:0000313" key="4">
    <source>
        <dbReference type="EMBL" id="KAJ6255799.1"/>
    </source>
</evidence>
<dbReference type="GO" id="GO:0043546">
    <property type="term" value="F:molybdopterin cofactor binding"/>
    <property type="evidence" value="ECO:0007669"/>
    <property type="project" value="TreeGrafter"/>
</dbReference>
<evidence type="ECO:0000313" key="5">
    <source>
        <dbReference type="Proteomes" id="UP001221413"/>
    </source>
</evidence>
<dbReference type="InterPro" id="IPR001433">
    <property type="entry name" value="OxRdtase_FAD/NAD-bd"/>
</dbReference>
<dbReference type="PANTHER" id="PTHR19372:SF7">
    <property type="entry name" value="SULFITE OXIDASE, MITOCHONDRIAL"/>
    <property type="match status" value="1"/>
</dbReference>
<dbReference type="PRINTS" id="PR00406">
    <property type="entry name" value="CYTB5RDTASE"/>
</dbReference>
<evidence type="ECO:0000259" key="3">
    <source>
        <dbReference type="Pfam" id="PF00175"/>
    </source>
</evidence>
<dbReference type="SUPFAM" id="SSF52343">
    <property type="entry name" value="Ferredoxin reductase-like, C-terminal NADP-linked domain"/>
    <property type="match status" value="1"/>
</dbReference>
<feature type="region of interest" description="Disordered" evidence="1">
    <location>
        <begin position="1"/>
        <end position="50"/>
    </location>
</feature>
<dbReference type="EMBL" id="JAQGDS010000020">
    <property type="protein sequence ID" value="KAJ6255799.1"/>
    <property type="molecule type" value="Genomic_DNA"/>
</dbReference>
<feature type="domain" description="Oxidoreductase FAD/NAD(P)-binding" evidence="3">
    <location>
        <begin position="353"/>
        <end position="439"/>
    </location>
</feature>
<dbReference type="Pfam" id="PF00175">
    <property type="entry name" value="NAD_binding_1"/>
    <property type="match status" value="1"/>
</dbReference>
<proteinExistence type="predicted"/>
<reference evidence="4" key="1">
    <citation type="submission" date="2023-01" db="EMBL/GenBank/DDBJ databases">
        <title>The chitinases involved in constricting ring structure development in the nematode-trapping fungus Drechslerella dactyloides.</title>
        <authorList>
            <person name="Wang R."/>
            <person name="Zhang L."/>
            <person name="Tang P."/>
            <person name="Li S."/>
            <person name="Liang L."/>
        </authorList>
    </citation>
    <scope>NUCLEOTIDE SEQUENCE</scope>
    <source>
        <strain evidence="4">YMF1.00031</strain>
    </source>
</reference>
<name>A0AAD6IQ79_DREDA</name>
<comment type="caution">
    <text evidence="4">The sequence shown here is derived from an EMBL/GenBank/DDBJ whole genome shotgun (WGS) entry which is preliminary data.</text>
</comment>